<dbReference type="Proteomes" id="UP001597227">
    <property type="component" value="Unassembled WGS sequence"/>
</dbReference>
<dbReference type="RefSeq" id="WP_388034842.1">
    <property type="nucleotide sequence ID" value="NZ_JBHUEK010000004.1"/>
</dbReference>
<evidence type="ECO:0000259" key="4">
    <source>
        <dbReference type="PROSITE" id="PS01124"/>
    </source>
</evidence>
<gene>
    <name evidence="5" type="ORF">ACFSFW_02280</name>
</gene>
<evidence type="ECO:0000256" key="3">
    <source>
        <dbReference type="ARBA" id="ARBA00023163"/>
    </source>
</evidence>
<dbReference type="SMART" id="SM00342">
    <property type="entry name" value="HTH_ARAC"/>
    <property type="match status" value="1"/>
</dbReference>
<dbReference type="PANTHER" id="PTHR43280:SF2">
    <property type="entry name" value="HTH-TYPE TRANSCRIPTIONAL REGULATOR EXSA"/>
    <property type="match status" value="1"/>
</dbReference>
<reference evidence="6" key="1">
    <citation type="journal article" date="2019" name="Int. J. Syst. Evol. Microbiol.">
        <title>The Global Catalogue of Microorganisms (GCM) 10K type strain sequencing project: providing services to taxonomists for standard genome sequencing and annotation.</title>
        <authorList>
            <consortium name="The Broad Institute Genomics Platform"/>
            <consortium name="The Broad Institute Genome Sequencing Center for Infectious Disease"/>
            <person name="Wu L."/>
            <person name="Ma J."/>
        </authorList>
    </citation>
    <scope>NUCLEOTIDE SEQUENCE [LARGE SCALE GENOMIC DNA]</scope>
    <source>
        <strain evidence="6">CCUG 15531</strain>
    </source>
</reference>
<accession>A0ABW4MHN3</accession>
<evidence type="ECO:0000313" key="5">
    <source>
        <dbReference type="EMBL" id="MFD1777509.1"/>
    </source>
</evidence>
<protein>
    <submittedName>
        <fullName evidence="5">Helix-turn-helix domain-containing protein</fullName>
    </submittedName>
</protein>
<dbReference type="PRINTS" id="PR00032">
    <property type="entry name" value="HTHARAC"/>
</dbReference>
<dbReference type="SUPFAM" id="SSF46689">
    <property type="entry name" value="Homeodomain-like"/>
    <property type="match status" value="2"/>
</dbReference>
<dbReference type="InterPro" id="IPR014710">
    <property type="entry name" value="RmlC-like_jellyroll"/>
</dbReference>
<dbReference type="EMBL" id="JBHUEK010000004">
    <property type="protein sequence ID" value="MFD1777509.1"/>
    <property type="molecule type" value="Genomic_DNA"/>
</dbReference>
<dbReference type="InterPro" id="IPR018062">
    <property type="entry name" value="HTH_AraC-typ_CS"/>
</dbReference>
<dbReference type="InterPro" id="IPR009057">
    <property type="entry name" value="Homeodomain-like_sf"/>
</dbReference>
<sequence>MNTGKIAKHLNRLVFSLLLSGYKRCKPDWYKPFREQPHHSLWFITKGSGEVTIDGTKYKLKPGKLVIFRPGMVCEKKTSSSNPLEFYFVRFTYAVAFEEKGHWNFERPEATSFPLQGVFPITNTGNMIHVLDQIHQLSKRRGPTVAMQRKLHFHELLLMIIQDFRSQKITGNSTMAIDTTIDYIVNHYHEHMNLSDLAKMAGLSTSHYARLFKEYVGYSPIDYLTHVRIDRAKELLAISDFRIKEISQSVGYQDELYFSRIFKRIVGVSPTQFSDNHKTFVRSTNNDYHISDEKQK</sequence>
<dbReference type="PROSITE" id="PS01124">
    <property type="entry name" value="HTH_ARAC_FAMILY_2"/>
    <property type="match status" value="1"/>
</dbReference>
<dbReference type="PROSITE" id="PS00041">
    <property type="entry name" value="HTH_ARAC_FAMILY_1"/>
    <property type="match status" value="1"/>
</dbReference>
<dbReference type="InterPro" id="IPR018060">
    <property type="entry name" value="HTH_AraC"/>
</dbReference>
<dbReference type="Pfam" id="PF02311">
    <property type="entry name" value="AraC_binding"/>
    <property type="match status" value="1"/>
</dbReference>
<name>A0ABW4MHN3_9BACI</name>
<keyword evidence="3" id="KW-0804">Transcription</keyword>
<keyword evidence="6" id="KW-1185">Reference proteome</keyword>
<organism evidence="5 6">
    <name type="scientific">Fredinandcohnia salidurans</name>
    <dbReference type="NCBI Taxonomy" id="2595041"/>
    <lineage>
        <taxon>Bacteria</taxon>
        <taxon>Bacillati</taxon>
        <taxon>Bacillota</taxon>
        <taxon>Bacilli</taxon>
        <taxon>Bacillales</taxon>
        <taxon>Bacillaceae</taxon>
        <taxon>Fredinandcohnia</taxon>
    </lineage>
</organism>
<dbReference type="SUPFAM" id="SSF51215">
    <property type="entry name" value="Regulatory protein AraC"/>
    <property type="match status" value="1"/>
</dbReference>
<comment type="caution">
    <text evidence="5">The sequence shown here is derived from an EMBL/GenBank/DDBJ whole genome shotgun (WGS) entry which is preliminary data.</text>
</comment>
<dbReference type="Gene3D" id="1.10.10.60">
    <property type="entry name" value="Homeodomain-like"/>
    <property type="match status" value="2"/>
</dbReference>
<dbReference type="InterPro" id="IPR037923">
    <property type="entry name" value="HTH-like"/>
</dbReference>
<feature type="domain" description="HTH araC/xylS-type" evidence="4">
    <location>
        <begin position="178"/>
        <end position="276"/>
    </location>
</feature>
<proteinExistence type="predicted"/>
<dbReference type="InterPro" id="IPR020449">
    <property type="entry name" value="Tscrpt_reg_AraC-type_HTH"/>
</dbReference>
<keyword evidence="2" id="KW-0238">DNA-binding</keyword>
<evidence type="ECO:0000313" key="6">
    <source>
        <dbReference type="Proteomes" id="UP001597227"/>
    </source>
</evidence>
<dbReference type="Gene3D" id="2.60.120.10">
    <property type="entry name" value="Jelly Rolls"/>
    <property type="match status" value="1"/>
</dbReference>
<evidence type="ECO:0000256" key="1">
    <source>
        <dbReference type="ARBA" id="ARBA00023015"/>
    </source>
</evidence>
<keyword evidence="1" id="KW-0805">Transcription regulation</keyword>
<evidence type="ECO:0000256" key="2">
    <source>
        <dbReference type="ARBA" id="ARBA00023125"/>
    </source>
</evidence>
<dbReference type="PANTHER" id="PTHR43280">
    <property type="entry name" value="ARAC-FAMILY TRANSCRIPTIONAL REGULATOR"/>
    <property type="match status" value="1"/>
</dbReference>
<dbReference type="Pfam" id="PF12833">
    <property type="entry name" value="HTH_18"/>
    <property type="match status" value="1"/>
</dbReference>
<dbReference type="InterPro" id="IPR003313">
    <property type="entry name" value="AraC-bd"/>
</dbReference>